<dbReference type="Proteomes" id="UP000482155">
    <property type="component" value="Unassembled WGS sequence"/>
</dbReference>
<organism evidence="2 3">
    <name type="scientific">Noviherbaspirillum galbum</name>
    <dbReference type="NCBI Taxonomy" id="2709383"/>
    <lineage>
        <taxon>Bacteria</taxon>
        <taxon>Pseudomonadati</taxon>
        <taxon>Pseudomonadota</taxon>
        <taxon>Betaproteobacteria</taxon>
        <taxon>Burkholderiales</taxon>
        <taxon>Oxalobacteraceae</taxon>
        <taxon>Noviherbaspirillum</taxon>
    </lineage>
</organism>
<feature type="region of interest" description="Disordered" evidence="1">
    <location>
        <begin position="215"/>
        <end position="239"/>
    </location>
</feature>
<name>A0A6B3STQ1_9BURK</name>
<dbReference type="Pfam" id="PF07793">
    <property type="entry name" value="DUF1631"/>
    <property type="match status" value="1"/>
</dbReference>
<gene>
    <name evidence="2" type="ORF">G3574_25130</name>
</gene>
<accession>A0A6B3STQ1</accession>
<evidence type="ECO:0000256" key="1">
    <source>
        <dbReference type="SAM" id="MobiDB-lite"/>
    </source>
</evidence>
<reference evidence="2 3" key="1">
    <citation type="submission" date="2020-02" db="EMBL/GenBank/DDBJ databases">
        <authorList>
            <person name="Kim M.K."/>
        </authorList>
    </citation>
    <scope>NUCLEOTIDE SEQUENCE [LARGE SCALE GENOMIC DNA]</scope>
    <source>
        <strain evidence="2 3">17J57-3</strain>
    </source>
</reference>
<evidence type="ECO:0000313" key="3">
    <source>
        <dbReference type="Proteomes" id="UP000482155"/>
    </source>
</evidence>
<sequence length="677" mass="74167">MADPVPDTISPPRPDAVLPRLVALALKAVAAQSDAFLARLAGVLAHTASAGKDADQARHAAHAGEVLGARGKLFQQRMLQALERGLASAMRAILDPGLSRLRRDALDLSASTFEAMQDKVLLENLADAIDKRHAASLDGLTLRLGQVLRTDELGSAQNPFRAAVFLEAVADAWTDVDPDPAGRRIMLRHLRPEVFLQLDPLLQALCQLMPLPLAPAQEESSPPARKAAEPPARRRGDSVIGKLQQWLSPRVPSHSRSSASTYHPALRAYLTDLQRRYVPAAMPDAEVLRRVLREAPAGLFSQQDHNAVELLAATFELIFREAPLPGDIKRELGRLQIPALKASLADKDFFFTPEHPARRFIEAVAQAGRACDPRQGREDPLFKKLQHAIDRLLRDFDDQLELFDRGVARLNAFYVHEEAESGGKVALAIEAALRQEQEAEALVHAEETVIARIETGDVANFIETFLQAQWIPVLAAATRAGRPAQALATMEALIDSVKPKSSPEERRQVLSGIPGLLAELNAALDALPWAGPERESFFAALAERHAAVVRTPLETMPRQQLEIALNLAQKASEHRLTRRSLEQEKSVDEFVHSVNALAPGSRVDFKRGNGSALRCRVAWISPGRTRFVFHARQLHQVFTLASDTMSQVLRNGQVALVSSDDIMARALAGALADMNEE</sequence>
<protein>
    <submittedName>
        <fullName evidence="2">DUF1631 domain-containing protein</fullName>
    </submittedName>
</protein>
<dbReference type="AlphaFoldDB" id="A0A6B3STQ1"/>
<proteinExistence type="predicted"/>
<dbReference type="InterPro" id="IPR012434">
    <property type="entry name" value="DUF1631"/>
</dbReference>
<evidence type="ECO:0000313" key="2">
    <source>
        <dbReference type="EMBL" id="NEX64380.1"/>
    </source>
</evidence>
<feature type="compositionally biased region" description="Basic and acidic residues" evidence="1">
    <location>
        <begin position="226"/>
        <end position="237"/>
    </location>
</feature>
<dbReference type="RefSeq" id="WP_163968309.1">
    <property type="nucleotide sequence ID" value="NZ_JAAIVB010000079.1"/>
</dbReference>
<comment type="caution">
    <text evidence="2">The sequence shown here is derived from an EMBL/GenBank/DDBJ whole genome shotgun (WGS) entry which is preliminary data.</text>
</comment>
<dbReference type="EMBL" id="JAAIVB010000079">
    <property type="protein sequence ID" value="NEX64380.1"/>
    <property type="molecule type" value="Genomic_DNA"/>
</dbReference>
<keyword evidence="3" id="KW-1185">Reference proteome</keyword>